<name>A0ABX5KBX9_9BURK</name>
<reference evidence="1 2" key="1">
    <citation type="submission" date="2018-05" db="EMBL/GenBank/DDBJ databases">
        <title>Genomic Encyclopedia of Type Strains, Phase IV (KMG-V): Genome sequencing to study the core and pangenomes of soil and plant-associated prokaryotes.</title>
        <authorList>
            <person name="Whitman W."/>
        </authorList>
    </citation>
    <scope>NUCLEOTIDE SEQUENCE [LARGE SCALE GENOMIC DNA]</scope>
    <source>
        <strain evidence="1 2">SCZa-39</strain>
    </source>
</reference>
<comment type="caution">
    <text evidence="1">The sequence shown here is derived from an EMBL/GenBank/DDBJ whole genome shotgun (WGS) entry which is preliminary data.</text>
</comment>
<dbReference type="EMBL" id="QEOB01000036">
    <property type="protein sequence ID" value="PVX70691.1"/>
    <property type="molecule type" value="Genomic_DNA"/>
</dbReference>
<dbReference type="PROSITE" id="PS51257">
    <property type="entry name" value="PROKAR_LIPOPROTEIN"/>
    <property type="match status" value="1"/>
</dbReference>
<sequence length="423" mass="42560">MNKTLVCIGVCAVLSACGGGSGSNGSSSASSQSGSGSQTGQAQAQPLAAQQTYIGTVSFGDTISVQIDAPAKGQVTTTFIDSQFGLTGKLVGNYTLTNGNYIVTSFQASGTVPAALAAGANAVGMQFGVVSDSSNHGVLSGQLSNVPNVTAGSGSQTLSGQIAASNNGVTTVAGLAGTYSFIKLSGDYTKAGVPVGSQDADSGQMLINADGTFRACPSAAYGANCMDDSNASIADTGTITVDPDQTTYPGAFDMTLNGKSFGRLFASTSGSAVTLMLDQAGSNSDGTFRTGSWVFHTAQPLTSGAYDGTWLCSEPNTSDNNQLLGDIVANRVTIAGTTFTPSGQNAAPFTLNFNATFNAASSSSTPALASGVNGLMAGLLRTTSNGNTVQSAMMFLPVSSTNLYYLDEVNGNGFFVEGLCVKQ</sequence>
<evidence type="ECO:0000313" key="2">
    <source>
        <dbReference type="Proteomes" id="UP000245712"/>
    </source>
</evidence>
<keyword evidence="2" id="KW-1185">Reference proteome</keyword>
<dbReference type="RefSeq" id="WP_116614763.1">
    <property type="nucleotide sequence ID" value="NZ_QEOB01000036.1"/>
</dbReference>
<evidence type="ECO:0000313" key="1">
    <source>
        <dbReference type="EMBL" id="PVX70691.1"/>
    </source>
</evidence>
<gene>
    <name evidence="1" type="ORF">C7402_13669</name>
</gene>
<dbReference type="Proteomes" id="UP000245712">
    <property type="component" value="Unassembled WGS sequence"/>
</dbReference>
<organism evidence="1 2">
    <name type="scientific">Paraburkholderia unamae</name>
    <dbReference type="NCBI Taxonomy" id="219649"/>
    <lineage>
        <taxon>Bacteria</taxon>
        <taxon>Pseudomonadati</taxon>
        <taxon>Pseudomonadota</taxon>
        <taxon>Betaproteobacteria</taxon>
        <taxon>Burkholderiales</taxon>
        <taxon>Burkholderiaceae</taxon>
        <taxon>Paraburkholderia</taxon>
    </lineage>
</organism>
<proteinExistence type="predicted"/>
<protein>
    <submittedName>
        <fullName evidence="1">Uncharacterized protein</fullName>
    </submittedName>
</protein>
<accession>A0ABX5KBX9</accession>